<name>A0ABN1DYF6_9GAMM</name>
<protein>
    <submittedName>
        <fullName evidence="1">GrpB family protein</fullName>
    </submittedName>
</protein>
<comment type="caution">
    <text evidence="1">The sequence shown here is derived from an EMBL/GenBank/DDBJ whole genome shotgun (WGS) entry which is preliminary data.</text>
</comment>
<dbReference type="EMBL" id="BAAAEO010000003">
    <property type="protein sequence ID" value="GAA0555490.1"/>
    <property type="molecule type" value="Genomic_DNA"/>
</dbReference>
<dbReference type="InterPro" id="IPR007344">
    <property type="entry name" value="GrpB/CoaE"/>
</dbReference>
<dbReference type="SUPFAM" id="SSF81301">
    <property type="entry name" value="Nucleotidyltransferase"/>
    <property type="match status" value="1"/>
</dbReference>
<dbReference type="Proteomes" id="UP001501169">
    <property type="component" value="Unassembled WGS sequence"/>
</dbReference>
<reference evidence="1 2" key="1">
    <citation type="journal article" date="2019" name="Int. J. Syst. Evol. Microbiol.">
        <title>The Global Catalogue of Microorganisms (GCM) 10K type strain sequencing project: providing services to taxonomists for standard genome sequencing and annotation.</title>
        <authorList>
            <consortium name="The Broad Institute Genomics Platform"/>
            <consortium name="The Broad Institute Genome Sequencing Center for Infectious Disease"/>
            <person name="Wu L."/>
            <person name="Ma J."/>
        </authorList>
    </citation>
    <scope>NUCLEOTIDE SEQUENCE [LARGE SCALE GENOMIC DNA]</scope>
    <source>
        <strain evidence="1 2">JCM 14331</strain>
    </source>
</reference>
<evidence type="ECO:0000313" key="2">
    <source>
        <dbReference type="Proteomes" id="UP001501169"/>
    </source>
</evidence>
<dbReference type="PANTHER" id="PTHR34822">
    <property type="entry name" value="GRPB DOMAIN PROTEIN (AFU_ORTHOLOGUE AFUA_1G01530)"/>
    <property type="match status" value="1"/>
</dbReference>
<keyword evidence="2" id="KW-1185">Reference proteome</keyword>
<organism evidence="1 2">
    <name type="scientific">Rheinheimera aquimaris</name>
    <dbReference type="NCBI Taxonomy" id="412437"/>
    <lineage>
        <taxon>Bacteria</taxon>
        <taxon>Pseudomonadati</taxon>
        <taxon>Pseudomonadota</taxon>
        <taxon>Gammaproteobacteria</taxon>
        <taxon>Chromatiales</taxon>
        <taxon>Chromatiaceae</taxon>
        <taxon>Rheinheimera</taxon>
    </lineage>
</organism>
<sequence>MADMYLFPYNAAWPGEYQVQAQQIAAACDDAVTLHHIGSTAVAGLYAKDCIDILGVVDKLERVQHFIRPLAALGFEYRAAYGIEGRAYFAKAQRKVHLHIYAVEHHNIARQLGFVRLMQARPDLVAKLNQLKLQLAAKYPTDKAQYQLEKAAFYQEIIQLLESAQ</sequence>
<dbReference type="InterPro" id="IPR043519">
    <property type="entry name" value="NT_sf"/>
</dbReference>
<proteinExistence type="predicted"/>
<gene>
    <name evidence="1" type="ORF">GCM10009098_24240</name>
</gene>
<evidence type="ECO:0000313" key="1">
    <source>
        <dbReference type="EMBL" id="GAA0555490.1"/>
    </source>
</evidence>
<dbReference type="PANTHER" id="PTHR34822:SF1">
    <property type="entry name" value="GRPB FAMILY PROTEIN"/>
    <property type="match status" value="1"/>
</dbReference>
<dbReference type="Gene3D" id="3.30.460.10">
    <property type="entry name" value="Beta Polymerase, domain 2"/>
    <property type="match status" value="1"/>
</dbReference>
<dbReference type="RefSeq" id="WP_226766812.1">
    <property type="nucleotide sequence ID" value="NZ_BAAAEO010000003.1"/>
</dbReference>
<dbReference type="Pfam" id="PF04229">
    <property type="entry name" value="GrpB"/>
    <property type="match status" value="1"/>
</dbReference>
<accession>A0ABN1DYF6</accession>